<keyword evidence="5 6" id="KW-0862">Zinc</keyword>
<dbReference type="Gene3D" id="3.30.40.10">
    <property type="entry name" value="Zinc/RING finger domain, C3HC4 (zinc finger)"/>
    <property type="match status" value="1"/>
</dbReference>
<evidence type="ECO:0000313" key="11">
    <source>
        <dbReference type="Proteomes" id="UP000001449"/>
    </source>
</evidence>
<feature type="domain" description="C3H1-type" evidence="9">
    <location>
        <begin position="13"/>
        <end position="41"/>
    </location>
</feature>
<dbReference type="eggNOG" id="KOG1039">
    <property type="taxonomic scope" value="Eukaryota"/>
</dbReference>
<reference evidence="10 11" key="1">
    <citation type="journal article" date="2004" name="Science">
        <title>The genome of the diatom Thalassiosira pseudonana: ecology, evolution, and metabolism.</title>
        <authorList>
            <person name="Armbrust E.V."/>
            <person name="Berges J.A."/>
            <person name="Bowler C."/>
            <person name="Green B.R."/>
            <person name="Martinez D."/>
            <person name="Putnam N.H."/>
            <person name="Zhou S."/>
            <person name="Allen A.E."/>
            <person name="Apt K.E."/>
            <person name="Bechner M."/>
            <person name="Brzezinski M.A."/>
            <person name="Chaal B.K."/>
            <person name="Chiovitti A."/>
            <person name="Davis A.K."/>
            <person name="Demarest M.S."/>
            <person name="Detter J.C."/>
            <person name="Glavina T."/>
            <person name="Goodstein D."/>
            <person name="Hadi M.Z."/>
            <person name="Hellsten U."/>
            <person name="Hildebrand M."/>
            <person name="Jenkins B.D."/>
            <person name="Jurka J."/>
            <person name="Kapitonov V.V."/>
            <person name="Kroger N."/>
            <person name="Lau W.W."/>
            <person name="Lane T.W."/>
            <person name="Larimer F.W."/>
            <person name="Lippmeier J.C."/>
            <person name="Lucas S."/>
            <person name="Medina M."/>
            <person name="Montsant A."/>
            <person name="Obornik M."/>
            <person name="Parker M.S."/>
            <person name="Palenik B."/>
            <person name="Pazour G.J."/>
            <person name="Richardson P.M."/>
            <person name="Rynearson T.A."/>
            <person name="Saito M.A."/>
            <person name="Schwartz D.C."/>
            <person name="Thamatrakoln K."/>
            <person name="Valentin K."/>
            <person name="Vardi A."/>
            <person name="Wilkerson F.P."/>
            <person name="Rokhsar D.S."/>
        </authorList>
    </citation>
    <scope>NUCLEOTIDE SEQUENCE [LARGE SCALE GENOMIC DNA]</scope>
    <source>
        <strain evidence="10 11">CCMP1335</strain>
    </source>
</reference>
<sequence length="318" mass="36016">MSNRQDAITALASPARPLCQFFVRTGSCRNDSSCRWSHNIGSLSRDEALKTIPCPHFAKGCCRFGDNCELKHDEADISSICGEAASENDDAICNICLENPTKLKRQFGILSCCNHVFCHKCLMEWRTEGSEEVSSRRVCPTCRETSDYVVPSYVLAKNDTEKQQIIRTYKERLAAIPCRKFDGILGSCAFGKDCFYQHLDGDGKDVKSHDKTMQELYEERERQRSSRRGGWVDVDMLNEMFMMLAAMRNRRRVHGRGDRDDSDEDEDQDDYGMMIPPFDILRALGEGSTDEDGGMDLEFMVNVLANAFRGTGRDDDSD</sequence>
<dbReference type="InterPro" id="IPR045072">
    <property type="entry name" value="MKRN-like"/>
</dbReference>
<dbReference type="PROSITE" id="PS00518">
    <property type="entry name" value="ZF_RING_1"/>
    <property type="match status" value="1"/>
</dbReference>
<dbReference type="InterPro" id="IPR000571">
    <property type="entry name" value="Znf_CCCH"/>
</dbReference>
<evidence type="ECO:0000256" key="5">
    <source>
        <dbReference type="ARBA" id="ARBA00022833"/>
    </source>
</evidence>
<dbReference type="PANTHER" id="PTHR11224">
    <property type="entry name" value="MAKORIN-RELATED"/>
    <property type="match status" value="1"/>
</dbReference>
<reference evidence="10 11" key="2">
    <citation type="journal article" date="2008" name="Nature">
        <title>The Phaeodactylum genome reveals the evolutionary history of diatom genomes.</title>
        <authorList>
            <person name="Bowler C."/>
            <person name="Allen A.E."/>
            <person name="Badger J.H."/>
            <person name="Grimwood J."/>
            <person name="Jabbari K."/>
            <person name="Kuo A."/>
            <person name="Maheswari U."/>
            <person name="Martens C."/>
            <person name="Maumus F."/>
            <person name="Otillar R.P."/>
            <person name="Rayko E."/>
            <person name="Salamov A."/>
            <person name="Vandepoele K."/>
            <person name="Beszteri B."/>
            <person name="Gruber A."/>
            <person name="Heijde M."/>
            <person name="Katinka M."/>
            <person name="Mock T."/>
            <person name="Valentin K."/>
            <person name="Verret F."/>
            <person name="Berges J.A."/>
            <person name="Brownlee C."/>
            <person name="Cadoret J.P."/>
            <person name="Chiovitti A."/>
            <person name="Choi C.J."/>
            <person name="Coesel S."/>
            <person name="De Martino A."/>
            <person name="Detter J.C."/>
            <person name="Durkin C."/>
            <person name="Falciatore A."/>
            <person name="Fournet J."/>
            <person name="Haruta M."/>
            <person name="Huysman M.J."/>
            <person name="Jenkins B.D."/>
            <person name="Jiroutova K."/>
            <person name="Jorgensen R.E."/>
            <person name="Joubert Y."/>
            <person name="Kaplan A."/>
            <person name="Kroger N."/>
            <person name="Kroth P.G."/>
            <person name="La Roche J."/>
            <person name="Lindquist E."/>
            <person name="Lommer M."/>
            <person name="Martin-Jezequel V."/>
            <person name="Lopez P.J."/>
            <person name="Lucas S."/>
            <person name="Mangogna M."/>
            <person name="McGinnis K."/>
            <person name="Medlin L.K."/>
            <person name="Montsant A."/>
            <person name="Oudot-Le Secq M.P."/>
            <person name="Napoli C."/>
            <person name="Obornik M."/>
            <person name="Parker M.S."/>
            <person name="Petit J.L."/>
            <person name="Porcel B.M."/>
            <person name="Poulsen N."/>
            <person name="Robison M."/>
            <person name="Rychlewski L."/>
            <person name="Rynearson T.A."/>
            <person name="Schmutz J."/>
            <person name="Shapiro H."/>
            <person name="Siaut M."/>
            <person name="Stanley M."/>
            <person name="Sussman M.R."/>
            <person name="Taylor A.R."/>
            <person name="Vardi A."/>
            <person name="von Dassow P."/>
            <person name="Vyverman W."/>
            <person name="Willis A."/>
            <person name="Wyrwicz L.S."/>
            <person name="Rokhsar D.S."/>
            <person name="Weissenbach J."/>
            <person name="Armbrust E.V."/>
            <person name="Green B.R."/>
            <person name="Van de Peer Y."/>
            <person name="Grigoriev I.V."/>
        </authorList>
    </citation>
    <scope>NUCLEOTIDE SEQUENCE [LARGE SCALE GENOMIC DNA]</scope>
    <source>
        <strain evidence="10 11">CCMP1335</strain>
    </source>
</reference>
<evidence type="ECO:0000256" key="4">
    <source>
        <dbReference type="ARBA" id="ARBA00022771"/>
    </source>
</evidence>
<dbReference type="PaxDb" id="35128-Thaps7716"/>
<dbReference type="PANTHER" id="PTHR11224:SF10">
    <property type="entry name" value="IP09428P-RELATED"/>
    <property type="match status" value="1"/>
</dbReference>
<dbReference type="InterPro" id="IPR017907">
    <property type="entry name" value="Znf_RING_CS"/>
</dbReference>
<feature type="zinc finger region" description="C3H1-type" evidence="6">
    <location>
        <begin position="13"/>
        <end position="41"/>
    </location>
</feature>
<feature type="region of interest" description="Disordered" evidence="7">
    <location>
        <begin position="252"/>
        <end position="273"/>
    </location>
</feature>
<dbReference type="SMART" id="SM00184">
    <property type="entry name" value="RING"/>
    <property type="match status" value="1"/>
</dbReference>
<protein>
    <recommendedName>
        <fullName evidence="12">RING-type E3 ubiquitin transferase</fullName>
    </recommendedName>
</protein>
<accession>B8C7B5</accession>
<feature type="compositionally biased region" description="Acidic residues" evidence="7">
    <location>
        <begin position="260"/>
        <end position="270"/>
    </location>
</feature>
<evidence type="ECO:0000256" key="7">
    <source>
        <dbReference type="SAM" id="MobiDB-lite"/>
    </source>
</evidence>
<evidence type="ECO:0000256" key="2">
    <source>
        <dbReference type="ARBA" id="ARBA00022723"/>
    </source>
</evidence>
<dbReference type="InterPro" id="IPR041367">
    <property type="entry name" value="Znf-CCCH_4"/>
</dbReference>
<name>B8C7B5_THAPS</name>
<dbReference type="Pfam" id="PF00097">
    <property type="entry name" value="zf-C3HC4"/>
    <property type="match status" value="1"/>
</dbReference>
<dbReference type="CDD" id="cd16521">
    <property type="entry name" value="RING-HC_MKRN"/>
    <property type="match status" value="1"/>
</dbReference>
<dbReference type="RefSeq" id="XP_002291867.1">
    <property type="nucleotide sequence ID" value="XM_002291831.1"/>
</dbReference>
<evidence type="ECO:0000256" key="6">
    <source>
        <dbReference type="PROSITE-ProRule" id="PRU00723"/>
    </source>
</evidence>
<evidence type="ECO:0000256" key="3">
    <source>
        <dbReference type="ARBA" id="ARBA00022737"/>
    </source>
</evidence>
<dbReference type="EMBL" id="CM000644">
    <property type="protein sequence ID" value="EED90718.1"/>
    <property type="molecule type" value="Genomic_DNA"/>
</dbReference>
<evidence type="ECO:0000256" key="1">
    <source>
        <dbReference type="ARBA" id="ARBA00022679"/>
    </source>
</evidence>
<evidence type="ECO:0000259" key="8">
    <source>
        <dbReference type="PROSITE" id="PS50089"/>
    </source>
</evidence>
<evidence type="ECO:0008006" key="12">
    <source>
        <dbReference type="Google" id="ProtNLM"/>
    </source>
</evidence>
<feature type="domain" description="C3H1-type" evidence="9">
    <location>
        <begin position="48"/>
        <end position="75"/>
    </location>
</feature>
<dbReference type="Proteomes" id="UP000001449">
    <property type="component" value="Chromosome 8"/>
</dbReference>
<organism evidence="10 11">
    <name type="scientific">Thalassiosira pseudonana</name>
    <name type="common">Marine diatom</name>
    <name type="synonym">Cyclotella nana</name>
    <dbReference type="NCBI Taxonomy" id="35128"/>
    <lineage>
        <taxon>Eukaryota</taxon>
        <taxon>Sar</taxon>
        <taxon>Stramenopiles</taxon>
        <taxon>Ochrophyta</taxon>
        <taxon>Bacillariophyta</taxon>
        <taxon>Coscinodiscophyceae</taxon>
        <taxon>Thalassiosirophycidae</taxon>
        <taxon>Thalassiosirales</taxon>
        <taxon>Thalassiosiraceae</taxon>
        <taxon>Thalassiosira</taxon>
    </lineage>
</organism>
<dbReference type="GO" id="GO:0008270">
    <property type="term" value="F:zinc ion binding"/>
    <property type="evidence" value="ECO:0007669"/>
    <property type="project" value="UniProtKB-KW"/>
</dbReference>
<dbReference type="SUPFAM" id="SSF90229">
    <property type="entry name" value="CCCH zinc finger"/>
    <property type="match status" value="2"/>
</dbReference>
<dbReference type="Pfam" id="PF18044">
    <property type="entry name" value="zf-CCCH_4"/>
    <property type="match status" value="1"/>
</dbReference>
<keyword evidence="4 6" id="KW-0863">Zinc-finger</keyword>
<dbReference type="GO" id="GO:0000209">
    <property type="term" value="P:protein polyubiquitination"/>
    <property type="evidence" value="ECO:0007669"/>
    <property type="project" value="InterPro"/>
</dbReference>
<proteinExistence type="predicted"/>
<dbReference type="KEGG" id="tps:THAPSDRAFT_7716"/>
<dbReference type="Pfam" id="PF00642">
    <property type="entry name" value="zf-CCCH"/>
    <property type="match status" value="1"/>
</dbReference>
<keyword evidence="11" id="KW-1185">Reference proteome</keyword>
<evidence type="ECO:0000313" key="10">
    <source>
        <dbReference type="EMBL" id="EED90718.1"/>
    </source>
</evidence>
<dbReference type="SUPFAM" id="SSF57850">
    <property type="entry name" value="RING/U-box"/>
    <property type="match status" value="1"/>
</dbReference>
<dbReference type="SMART" id="SM00356">
    <property type="entry name" value="ZnF_C3H1"/>
    <property type="match status" value="3"/>
</dbReference>
<dbReference type="InterPro" id="IPR001841">
    <property type="entry name" value="Znf_RING"/>
</dbReference>
<evidence type="ECO:0000259" key="9">
    <source>
        <dbReference type="PROSITE" id="PS50103"/>
    </source>
</evidence>
<dbReference type="InParanoid" id="B8C7B5"/>
<dbReference type="AlphaFoldDB" id="B8C7B5"/>
<feature type="domain" description="C3H1-type" evidence="9">
    <location>
        <begin position="172"/>
        <end position="201"/>
    </location>
</feature>
<gene>
    <name evidence="10" type="ORF">THAPSDRAFT_7716</name>
</gene>
<keyword evidence="3" id="KW-0677">Repeat</keyword>
<dbReference type="STRING" id="35128.B8C7B5"/>
<keyword evidence="1" id="KW-0808">Transferase</keyword>
<keyword evidence="2 6" id="KW-0479">Metal-binding</keyword>
<feature type="zinc finger region" description="C3H1-type" evidence="6">
    <location>
        <begin position="48"/>
        <end position="75"/>
    </location>
</feature>
<feature type="domain" description="RING-type" evidence="8">
    <location>
        <begin position="93"/>
        <end position="143"/>
    </location>
</feature>
<dbReference type="InterPro" id="IPR013083">
    <property type="entry name" value="Znf_RING/FYVE/PHD"/>
</dbReference>
<dbReference type="InterPro" id="IPR036855">
    <property type="entry name" value="Znf_CCCH_sf"/>
</dbReference>
<dbReference type="Gene3D" id="3.30.1370.210">
    <property type="match status" value="1"/>
</dbReference>
<dbReference type="HOGENOM" id="CLU_053626_0_0_1"/>
<dbReference type="PROSITE" id="PS50089">
    <property type="entry name" value="ZF_RING_2"/>
    <property type="match status" value="1"/>
</dbReference>
<dbReference type="PROSITE" id="PS50103">
    <property type="entry name" value="ZF_C3H1"/>
    <property type="match status" value="3"/>
</dbReference>
<dbReference type="InterPro" id="IPR018957">
    <property type="entry name" value="Znf_C3HC4_RING-type"/>
</dbReference>
<dbReference type="GO" id="GO:0061630">
    <property type="term" value="F:ubiquitin protein ligase activity"/>
    <property type="evidence" value="ECO:0007669"/>
    <property type="project" value="UniProtKB-EC"/>
</dbReference>
<feature type="zinc finger region" description="C3H1-type" evidence="6">
    <location>
        <begin position="172"/>
        <end position="201"/>
    </location>
</feature>
<dbReference type="GeneID" id="7449856"/>